<dbReference type="Pfam" id="PF01381">
    <property type="entry name" value="HTH_3"/>
    <property type="match status" value="1"/>
</dbReference>
<proteinExistence type="predicted"/>
<protein>
    <submittedName>
        <fullName evidence="3">Anaerobic benzoate catabolism transcriptional regulator</fullName>
    </submittedName>
</protein>
<dbReference type="InterPro" id="IPR050807">
    <property type="entry name" value="TransReg_Diox_bact_type"/>
</dbReference>
<dbReference type="AlphaFoldDB" id="A0A0H2MHR6"/>
<dbReference type="GO" id="GO:0003677">
    <property type="term" value="F:DNA binding"/>
    <property type="evidence" value="ECO:0007669"/>
    <property type="project" value="UniProtKB-KW"/>
</dbReference>
<gene>
    <name evidence="3" type="ORF">VPARA_23270</name>
</gene>
<dbReference type="GO" id="GO:0003700">
    <property type="term" value="F:DNA-binding transcription factor activity"/>
    <property type="evidence" value="ECO:0007669"/>
    <property type="project" value="TreeGrafter"/>
</dbReference>
<dbReference type="PANTHER" id="PTHR46797:SF1">
    <property type="entry name" value="METHYLPHOSPHONATE SYNTHASE"/>
    <property type="match status" value="1"/>
</dbReference>
<evidence type="ECO:0000313" key="4">
    <source>
        <dbReference type="Proteomes" id="UP000035170"/>
    </source>
</evidence>
<dbReference type="GO" id="GO:0005829">
    <property type="term" value="C:cytosol"/>
    <property type="evidence" value="ECO:0007669"/>
    <property type="project" value="TreeGrafter"/>
</dbReference>
<evidence type="ECO:0000259" key="2">
    <source>
        <dbReference type="PROSITE" id="PS50943"/>
    </source>
</evidence>
<evidence type="ECO:0000256" key="1">
    <source>
        <dbReference type="ARBA" id="ARBA00023125"/>
    </source>
</evidence>
<name>A0A0H2MHR6_VARPD</name>
<dbReference type="PATRIC" id="fig|34073.19.peg.2387"/>
<keyword evidence="1" id="KW-0238">DNA-binding</keyword>
<accession>A0A0H2MHR6</accession>
<dbReference type="EMBL" id="JZWI01000011">
    <property type="protein sequence ID" value="KLN56385.1"/>
    <property type="molecule type" value="Genomic_DNA"/>
</dbReference>
<dbReference type="PANTHER" id="PTHR46797">
    <property type="entry name" value="HTH-TYPE TRANSCRIPTIONAL REGULATOR"/>
    <property type="match status" value="1"/>
</dbReference>
<dbReference type="PROSITE" id="PS50943">
    <property type="entry name" value="HTH_CROC1"/>
    <property type="match status" value="1"/>
</dbReference>
<dbReference type="SUPFAM" id="SSF47413">
    <property type="entry name" value="lambda repressor-like DNA-binding domains"/>
    <property type="match status" value="1"/>
</dbReference>
<feature type="domain" description="HTH cro/C1-type" evidence="2">
    <location>
        <begin position="21"/>
        <end position="75"/>
    </location>
</feature>
<dbReference type="Proteomes" id="UP000035170">
    <property type="component" value="Unassembled WGS sequence"/>
</dbReference>
<dbReference type="RefSeq" id="WP_041946067.1">
    <property type="nucleotide sequence ID" value="NZ_JZWI01000011.1"/>
</dbReference>
<dbReference type="Gene3D" id="1.10.260.40">
    <property type="entry name" value="lambda repressor-like DNA-binding domains"/>
    <property type="match status" value="1"/>
</dbReference>
<organism evidence="3 4">
    <name type="scientific">Variovorax paradoxus</name>
    <dbReference type="NCBI Taxonomy" id="34073"/>
    <lineage>
        <taxon>Bacteria</taxon>
        <taxon>Pseudomonadati</taxon>
        <taxon>Pseudomonadota</taxon>
        <taxon>Betaproteobacteria</taxon>
        <taxon>Burkholderiales</taxon>
        <taxon>Comamonadaceae</taxon>
        <taxon>Variovorax</taxon>
    </lineage>
</organism>
<evidence type="ECO:0000313" key="3">
    <source>
        <dbReference type="EMBL" id="KLN56385.1"/>
    </source>
</evidence>
<keyword evidence="4" id="KW-1185">Reference proteome</keyword>
<sequence>MPNPSPKYASDPALVSLGVAIRGIRLVRGFSQEDLALQSQIERSYMSSIERGMQNVGVMTLVRICATLGVSVAELMSAAKL</sequence>
<dbReference type="SMART" id="SM00530">
    <property type="entry name" value="HTH_XRE"/>
    <property type="match status" value="1"/>
</dbReference>
<reference evidence="3 4" key="1">
    <citation type="submission" date="2015-03" db="EMBL/GenBank/DDBJ databases">
        <title>Genome sequence of Variovorax paradoxus TBEA6.</title>
        <authorList>
            <person name="Poehlein A."/>
            <person name="Schuldes J."/>
            <person name="Wuebbeler J.H."/>
            <person name="Hiessl S."/>
            <person name="Steinbuechel A."/>
            <person name="Daniel R."/>
        </authorList>
    </citation>
    <scope>NUCLEOTIDE SEQUENCE [LARGE SCALE GENOMIC DNA]</scope>
    <source>
        <strain evidence="3 4">TBEA6</strain>
    </source>
</reference>
<dbReference type="InterPro" id="IPR010982">
    <property type="entry name" value="Lambda_DNA-bd_dom_sf"/>
</dbReference>
<dbReference type="InterPro" id="IPR001387">
    <property type="entry name" value="Cro/C1-type_HTH"/>
</dbReference>
<dbReference type="CDD" id="cd00093">
    <property type="entry name" value="HTH_XRE"/>
    <property type="match status" value="1"/>
</dbReference>
<comment type="caution">
    <text evidence="3">The sequence shown here is derived from an EMBL/GenBank/DDBJ whole genome shotgun (WGS) entry which is preliminary data.</text>
</comment>